<evidence type="ECO:0000256" key="1">
    <source>
        <dbReference type="SAM" id="SignalP"/>
    </source>
</evidence>
<dbReference type="Proteomes" id="UP000001918">
    <property type="component" value="Chromosome"/>
</dbReference>
<evidence type="ECO:0000313" key="3">
    <source>
        <dbReference type="Proteomes" id="UP000001918"/>
    </source>
</evidence>
<gene>
    <name evidence="2" type="ordered locus">Tcur_4676</name>
</gene>
<dbReference type="KEGG" id="tcu:Tcur_4676"/>
<name>D1A699_THECD</name>
<dbReference type="AlphaFoldDB" id="D1A699"/>
<reference evidence="2 3" key="1">
    <citation type="journal article" date="2011" name="Stand. Genomic Sci.">
        <title>Complete genome sequence of Thermomonospora curvata type strain (B9).</title>
        <authorList>
            <person name="Chertkov O."/>
            <person name="Sikorski J."/>
            <person name="Nolan M."/>
            <person name="Lapidus A."/>
            <person name="Lucas S."/>
            <person name="Del Rio T.G."/>
            <person name="Tice H."/>
            <person name="Cheng J.F."/>
            <person name="Goodwin L."/>
            <person name="Pitluck S."/>
            <person name="Liolios K."/>
            <person name="Ivanova N."/>
            <person name="Mavromatis K."/>
            <person name="Mikhailova N."/>
            <person name="Ovchinnikova G."/>
            <person name="Pati A."/>
            <person name="Chen A."/>
            <person name="Palaniappan K."/>
            <person name="Djao O.D."/>
            <person name="Land M."/>
            <person name="Hauser L."/>
            <person name="Chang Y.J."/>
            <person name="Jeffries C.D."/>
            <person name="Brettin T."/>
            <person name="Han C."/>
            <person name="Detter J.C."/>
            <person name="Rohde M."/>
            <person name="Goker M."/>
            <person name="Woyke T."/>
            <person name="Bristow J."/>
            <person name="Eisen J.A."/>
            <person name="Markowitz V."/>
            <person name="Hugenholtz P."/>
            <person name="Klenk H.P."/>
            <person name="Kyrpides N.C."/>
        </authorList>
    </citation>
    <scope>NUCLEOTIDE SEQUENCE [LARGE SCALE GENOMIC DNA]</scope>
    <source>
        <strain evidence="3">ATCC 19995 / DSM 43183 / JCM 3096 / KCTC 9072 / NBRC 15933 / NCIMB 10081 / Henssen B9</strain>
    </source>
</reference>
<protein>
    <submittedName>
        <fullName evidence="2">Uncharacterized protein</fullName>
    </submittedName>
</protein>
<keyword evidence="3" id="KW-1185">Reference proteome</keyword>
<proteinExistence type="predicted"/>
<evidence type="ECO:0000313" key="2">
    <source>
        <dbReference type="EMBL" id="ACZ00198.1"/>
    </source>
</evidence>
<feature type="signal peptide" evidence="1">
    <location>
        <begin position="1"/>
        <end position="27"/>
    </location>
</feature>
<dbReference type="HOGENOM" id="CLU_2412204_0_0_11"/>
<organism evidence="2 3">
    <name type="scientific">Thermomonospora curvata (strain ATCC 19995 / DSM 43183 / JCM 3096 / KCTC 9072 / NBRC 15933 / NCIMB 10081 / Henssen B9)</name>
    <dbReference type="NCBI Taxonomy" id="471852"/>
    <lineage>
        <taxon>Bacteria</taxon>
        <taxon>Bacillati</taxon>
        <taxon>Actinomycetota</taxon>
        <taxon>Actinomycetes</taxon>
        <taxon>Streptosporangiales</taxon>
        <taxon>Thermomonosporaceae</taxon>
        <taxon>Thermomonospora</taxon>
    </lineage>
</organism>
<accession>D1A699</accession>
<keyword evidence="1" id="KW-0732">Signal</keyword>
<dbReference type="EMBL" id="CP001738">
    <property type="protein sequence ID" value="ACZ00198.1"/>
    <property type="molecule type" value="Genomic_DNA"/>
</dbReference>
<feature type="chain" id="PRO_5003019917" evidence="1">
    <location>
        <begin position="28"/>
        <end position="98"/>
    </location>
</feature>
<sequence>MLKRLVTAGVLTAAAGGVLMTATPAMAFAAHGHHDYDSDGYKNRHNALVNGCEINAGNDRTLISINILQDLALLSSNSANDVNVAECDQENFIVNRNR</sequence>
<dbReference type="RefSeq" id="WP_012854979.1">
    <property type="nucleotide sequence ID" value="NC_013510.1"/>
</dbReference>